<dbReference type="OrthoDB" id="9804819at2"/>
<protein>
    <submittedName>
        <fullName evidence="6">ABC transporter, ATP-binding protein</fullName>
    </submittedName>
</protein>
<feature type="domain" description="ABC transporter" evidence="5">
    <location>
        <begin position="9"/>
        <end position="236"/>
    </location>
</feature>
<name>A0A0R1LXR0_9LACO</name>
<dbReference type="GO" id="GO:0016887">
    <property type="term" value="F:ATP hydrolysis activity"/>
    <property type="evidence" value="ECO:0007669"/>
    <property type="project" value="InterPro"/>
</dbReference>
<dbReference type="InterPro" id="IPR003439">
    <property type="entry name" value="ABC_transporter-like_ATP-bd"/>
</dbReference>
<dbReference type="PATRIC" id="fig|1423731.3.peg.2096"/>
<dbReference type="EMBL" id="AZEF01000042">
    <property type="protein sequence ID" value="KRL00509.1"/>
    <property type="molecule type" value="Genomic_DNA"/>
</dbReference>
<evidence type="ECO:0000256" key="2">
    <source>
        <dbReference type="ARBA" id="ARBA00022448"/>
    </source>
</evidence>
<keyword evidence="7" id="KW-1185">Reference proteome</keyword>
<dbReference type="Proteomes" id="UP000051621">
    <property type="component" value="Unassembled WGS sequence"/>
</dbReference>
<keyword evidence="2" id="KW-0813">Transport</keyword>
<keyword evidence="4 6" id="KW-0067">ATP-binding</keyword>
<dbReference type="PANTHER" id="PTHR43335:SF8">
    <property type="entry name" value="ABC TRANSPORTER, ATP-BINDING PROTEIN"/>
    <property type="match status" value="1"/>
</dbReference>
<comment type="similarity">
    <text evidence="1">Belongs to the ABC transporter superfamily.</text>
</comment>
<dbReference type="InterPro" id="IPR027417">
    <property type="entry name" value="P-loop_NTPase"/>
</dbReference>
<comment type="caution">
    <text evidence="6">The sequence shown here is derived from an EMBL/GenBank/DDBJ whole genome shotgun (WGS) entry which is preliminary data.</text>
</comment>
<sequence>MTNETNYILATDHLAKKFGKQEVLHDVSLKIAPGDIYGFLGVNGAGKSTTMKLLLGLLQPDAGNIEIFGQALNTNRNEILKQIGALIEEPSFYPNLTGAENLNLIKNLLELPAKNVDKVLKIVSLENAKDKLVQNYSLGMKQRLAIAMALIKFPKLLILDEPTNGLDPEGMHQMRELIKSLPTKYGITVLISSHLLSEMSQMAHTVGIIKDGNLIYQGSMDSLTGKQKYFLKTDNKVIAKQIVAKYTGTDILESQSHVLTFNLGDPQLTASIIKALVNAGVSVYSLYGKKKSLEDVFLDLTGSADR</sequence>
<evidence type="ECO:0000256" key="3">
    <source>
        <dbReference type="ARBA" id="ARBA00022741"/>
    </source>
</evidence>
<accession>A0A0R1LXR0</accession>
<dbReference type="SUPFAM" id="SSF52540">
    <property type="entry name" value="P-loop containing nucleoside triphosphate hydrolases"/>
    <property type="match status" value="1"/>
</dbReference>
<dbReference type="InterPro" id="IPR003593">
    <property type="entry name" value="AAA+_ATPase"/>
</dbReference>
<evidence type="ECO:0000259" key="5">
    <source>
        <dbReference type="PROSITE" id="PS50893"/>
    </source>
</evidence>
<dbReference type="STRING" id="1423731.FC81_GL002040"/>
<proteinExistence type="inferred from homology"/>
<dbReference type="AlphaFoldDB" id="A0A0R1LXR0"/>
<dbReference type="PROSITE" id="PS50893">
    <property type="entry name" value="ABC_TRANSPORTER_2"/>
    <property type="match status" value="1"/>
</dbReference>
<gene>
    <name evidence="6" type="ORF">FC81_GL002040</name>
</gene>
<organism evidence="6 7">
    <name type="scientific">Liquorilactobacillus capillatus DSM 19910</name>
    <dbReference type="NCBI Taxonomy" id="1423731"/>
    <lineage>
        <taxon>Bacteria</taxon>
        <taxon>Bacillati</taxon>
        <taxon>Bacillota</taxon>
        <taxon>Bacilli</taxon>
        <taxon>Lactobacillales</taxon>
        <taxon>Lactobacillaceae</taxon>
        <taxon>Liquorilactobacillus</taxon>
    </lineage>
</organism>
<keyword evidence="3" id="KW-0547">Nucleotide-binding</keyword>
<evidence type="ECO:0000313" key="7">
    <source>
        <dbReference type="Proteomes" id="UP000051621"/>
    </source>
</evidence>
<evidence type="ECO:0000256" key="4">
    <source>
        <dbReference type="ARBA" id="ARBA00022840"/>
    </source>
</evidence>
<dbReference type="Pfam" id="PF00005">
    <property type="entry name" value="ABC_tran"/>
    <property type="match status" value="1"/>
</dbReference>
<reference evidence="6 7" key="1">
    <citation type="journal article" date="2015" name="Genome Announc.">
        <title>Expanding the biotechnology potential of lactobacilli through comparative genomics of 213 strains and associated genera.</title>
        <authorList>
            <person name="Sun Z."/>
            <person name="Harris H.M."/>
            <person name="McCann A."/>
            <person name="Guo C."/>
            <person name="Argimon S."/>
            <person name="Zhang W."/>
            <person name="Yang X."/>
            <person name="Jeffery I.B."/>
            <person name="Cooney J.C."/>
            <person name="Kagawa T.F."/>
            <person name="Liu W."/>
            <person name="Song Y."/>
            <person name="Salvetti E."/>
            <person name="Wrobel A."/>
            <person name="Rasinkangas P."/>
            <person name="Parkhill J."/>
            <person name="Rea M.C."/>
            <person name="O'Sullivan O."/>
            <person name="Ritari J."/>
            <person name="Douillard F.P."/>
            <person name="Paul Ross R."/>
            <person name="Yang R."/>
            <person name="Briner A.E."/>
            <person name="Felis G.E."/>
            <person name="de Vos W.M."/>
            <person name="Barrangou R."/>
            <person name="Klaenhammer T.R."/>
            <person name="Caufield P.W."/>
            <person name="Cui Y."/>
            <person name="Zhang H."/>
            <person name="O'Toole P.W."/>
        </authorList>
    </citation>
    <scope>NUCLEOTIDE SEQUENCE [LARGE SCALE GENOMIC DNA]</scope>
    <source>
        <strain evidence="6 7">DSM 19910</strain>
    </source>
</reference>
<dbReference type="InterPro" id="IPR017871">
    <property type="entry name" value="ABC_transporter-like_CS"/>
</dbReference>
<dbReference type="CDD" id="cd03268">
    <property type="entry name" value="ABC_BcrA_bacitracin_resist"/>
    <property type="match status" value="1"/>
</dbReference>
<dbReference type="GO" id="GO:0005524">
    <property type="term" value="F:ATP binding"/>
    <property type="evidence" value="ECO:0007669"/>
    <property type="project" value="UniProtKB-KW"/>
</dbReference>
<dbReference type="PROSITE" id="PS00211">
    <property type="entry name" value="ABC_TRANSPORTER_1"/>
    <property type="match status" value="1"/>
</dbReference>
<dbReference type="RefSeq" id="WP_057746062.1">
    <property type="nucleotide sequence ID" value="NZ_AZEF01000042.1"/>
</dbReference>
<dbReference type="SMART" id="SM00382">
    <property type="entry name" value="AAA"/>
    <property type="match status" value="1"/>
</dbReference>
<evidence type="ECO:0000313" key="6">
    <source>
        <dbReference type="EMBL" id="KRL00509.1"/>
    </source>
</evidence>
<evidence type="ECO:0000256" key="1">
    <source>
        <dbReference type="ARBA" id="ARBA00005417"/>
    </source>
</evidence>
<dbReference type="Gene3D" id="3.40.50.300">
    <property type="entry name" value="P-loop containing nucleotide triphosphate hydrolases"/>
    <property type="match status" value="1"/>
</dbReference>
<dbReference type="PANTHER" id="PTHR43335">
    <property type="entry name" value="ABC TRANSPORTER, ATP-BINDING PROTEIN"/>
    <property type="match status" value="1"/>
</dbReference>